<protein>
    <submittedName>
        <fullName evidence="1">Ribbon-helix-helix protein, copG family</fullName>
    </submittedName>
</protein>
<accession>A0A1J5PL84</accession>
<dbReference type="InterPro" id="IPR010985">
    <property type="entry name" value="Ribbon_hlx_hlx"/>
</dbReference>
<dbReference type="EMBL" id="MLJW01005374">
    <property type="protein sequence ID" value="OIQ68332.1"/>
    <property type="molecule type" value="Genomic_DNA"/>
</dbReference>
<sequence>MPTSIRLDPAIEQRLDHLAASTGRTKAYYLRELVVNGLDDLEDYYLAAATKERVRKGEEKVYSAEQVRKDLGLDD</sequence>
<dbReference type="GO" id="GO:0006355">
    <property type="term" value="P:regulation of DNA-templated transcription"/>
    <property type="evidence" value="ECO:0007669"/>
    <property type="project" value="InterPro"/>
</dbReference>
<proteinExistence type="predicted"/>
<evidence type="ECO:0000313" key="1">
    <source>
        <dbReference type="EMBL" id="OIQ68332.1"/>
    </source>
</evidence>
<dbReference type="SUPFAM" id="SSF47598">
    <property type="entry name" value="Ribbon-helix-helix"/>
    <property type="match status" value="1"/>
</dbReference>
<organism evidence="1">
    <name type="scientific">mine drainage metagenome</name>
    <dbReference type="NCBI Taxonomy" id="410659"/>
    <lineage>
        <taxon>unclassified sequences</taxon>
        <taxon>metagenomes</taxon>
        <taxon>ecological metagenomes</taxon>
    </lineage>
</organism>
<dbReference type="AlphaFoldDB" id="A0A1J5PL84"/>
<gene>
    <name evidence="1" type="ORF">GALL_500780</name>
</gene>
<reference evidence="1" key="1">
    <citation type="submission" date="2016-10" db="EMBL/GenBank/DDBJ databases">
        <title>Sequence of Gallionella enrichment culture.</title>
        <authorList>
            <person name="Poehlein A."/>
            <person name="Muehling M."/>
            <person name="Daniel R."/>
        </authorList>
    </citation>
    <scope>NUCLEOTIDE SEQUENCE</scope>
</reference>
<comment type="caution">
    <text evidence="1">The sequence shown here is derived from an EMBL/GenBank/DDBJ whole genome shotgun (WGS) entry which is preliminary data.</text>
</comment>
<name>A0A1J5PL84_9ZZZZ</name>